<reference evidence="2 3" key="1">
    <citation type="submission" date="2022-11" db="EMBL/GenBank/DDBJ databases">
        <title>Viruses from the air-sea interface of a natural surface slick.</title>
        <authorList>
            <person name="Rahlff J."/>
            <person name="Holmfeldt K."/>
        </authorList>
    </citation>
    <scope>NUCLEOTIDE SEQUENCE [LARGE SCALE GENOMIC DNA]</scope>
    <source>
        <strain evidence="2 3">SMS4</strain>
    </source>
</reference>
<dbReference type="EMBL" id="JAPJDZ010000060">
    <property type="protein sequence ID" value="MDP5137670.1"/>
    <property type="molecule type" value="Genomic_DNA"/>
</dbReference>
<name>A0ABT9I3N9_9GAMM</name>
<evidence type="ECO:0008006" key="4">
    <source>
        <dbReference type="Google" id="ProtNLM"/>
    </source>
</evidence>
<evidence type="ECO:0000313" key="2">
    <source>
        <dbReference type="EMBL" id="MDP5137670.1"/>
    </source>
</evidence>
<keyword evidence="3" id="KW-1185">Reference proteome</keyword>
<feature type="chain" id="PRO_5045998908" description="Orphan protein" evidence="1">
    <location>
        <begin position="23"/>
        <end position="85"/>
    </location>
</feature>
<proteinExistence type="predicted"/>
<gene>
    <name evidence="2" type="ORF">ORJ04_17070</name>
</gene>
<evidence type="ECO:0000256" key="1">
    <source>
        <dbReference type="SAM" id="SignalP"/>
    </source>
</evidence>
<protein>
    <recommendedName>
        <fullName evidence="4">Orphan protein</fullName>
    </recommendedName>
</protein>
<accession>A0ABT9I3N9</accession>
<evidence type="ECO:0000313" key="3">
    <source>
        <dbReference type="Proteomes" id="UP001231109"/>
    </source>
</evidence>
<dbReference type="RefSeq" id="WP_305976945.1">
    <property type="nucleotide sequence ID" value="NZ_JAPJDZ010000060.1"/>
</dbReference>
<comment type="caution">
    <text evidence="2">The sequence shown here is derived from an EMBL/GenBank/DDBJ whole genome shotgun (WGS) entry which is preliminary data.</text>
</comment>
<organism evidence="2 3">
    <name type="scientific">Rheinheimera baltica</name>
    <dbReference type="NCBI Taxonomy" id="67576"/>
    <lineage>
        <taxon>Bacteria</taxon>
        <taxon>Pseudomonadati</taxon>
        <taxon>Pseudomonadota</taxon>
        <taxon>Gammaproteobacteria</taxon>
        <taxon>Chromatiales</taxon>
        <taxon>Chromatiaceae</taxon>
        <taxon>Rheinheimera</taxon>
    </lineage>
</organism>
<dbReference type="Proteomes" id="UP001231109">
    <property type="component" value="Unassembled WGS sequence"/>
</dbReference>
<keyword evidence="1" id="KW-0732">Signal</keyword>
<feature type="signal peptide" evidence="1">
    <location>
        <begin position="1"/>
        <end position="22"/>
    </location>
</feature>
<sequence length="85" mass="9182">MNARTLINTAVITLCLSNAVFADDMSNLTQNNATETQVIAKDQPTFIALQAEQVLAELKQDLSKSIQVQVSATLSSLADTIKNML</sequence>